<accession>A0ABT6MF16</accession>
<gene>
    <name evidence="1" type="ORF">M2280_004133</name>
</gene>
<dbReference type="Pfam" id="PF24211">
    <property type="entry name" value="DUF7432"/>
    <property type="match status" value="1"/>
</dbReference>
<keyword evidence="2" id="KW-1185">Reference proteome</keyword>
<evidence type="ECO:0000313" key="2">
    <source>
        <dbReference type="Proteomes" id="UP001160334"/>
    </source>
</evidence>
<dbReference type="Proteomes" id="UP001160334">
    <property type="component" value="Unassembled WGS sequence"/>
</dbReference>
<sequence>MSRPETIDDLDEYTRRGNQAAIGTVSEFDNQPDMIAAWGQFLQAARDAGYAIADNGHVYRTPTYDELKRDLTYRQEAWDRTAAEYEAVLDGADEPKYPYALKEWCRKEGHDYPYTEETQR</sequence>
<dbReference type="RefSeq" id="WP_280762177.1">
    <property type="nucleotide sequence ID" value="NZ_JARXVC010000011.1"/>
</dbReference>
<name>A0ABT6MF16_9NOCA</name>
<reference evidence="1 2" key="1">
    <citation type="submission" date="2023-04" db="EMBL/GenBank/DDBJ databases">
        <title>Forest soil microbial communities from Buena Vista Peninsula, Colon Province, Panama.</title>
        <authorList>
            <person name="Bouskill N."/>
        </authorList>
    </citation>
    <scope>NUCLEOTIDE SEQUENCE [LARGE SCALE GENOMIC DNA]</scope>
    <source>
        <strain evidence="1 2">CFH S0262</strain>
    </source>
</reference>
<protein>
    <submittedName>
        <fullName evidence="1">Uncharacterized protein</fullName>
    </submittedName>
</protein>
<comment type="caution">
    <text evidence="1">The sequence shown here is derived from an EMBL/GenBank/DDBJ whole genome shotgun (WGS) entry which is preliminary data.</text>
</comment>
<dbReference type="InterPro" id="IPR055855">
    <property type="entry name" value="DUF7432"/>
</dbReference>
<dbReference type="EMBL" id="JARXVC010000011">
    <property type="protein sequence ID" value="MDH6282896.1"/>
    <property type="molecule type" value="Genomic_DNA"/>
</dbReference>
<organism evidence="1 2">
    <name type="scientific">Prescottella agglutinans</name>
    <dbReference type="NCBI Taxonomy" id="1644129"/>
    <lineage>
        <taxon>Bacteria</taxon>
        <taxon>Bacillati</taxon>
        <taxon>Actinomycetota</taxon>
        <taxon>Actinomycetes</taxon>
        <taxon>Mycobacteriales</taxon>
        <taxon>Nocardiaceae</taxon>
        <taxon>Prescottella</taxon>
    </lineage>
</organism>
<proteinExistence type="predicted"/>
<evidence type="ECO:0000313" key="1">
    <source>
        <dbReference type="EMBL" id="MDH6282896.1"/>
    </source>
</evidence>